<dbReference type="PROSITE" id="PS51379">
    <property type="entry name" value="4FE4S_FER_2"/>
    <property type="match status" value="2"/>
</dbReference>
<keyword evidence="1" id="KW-0004">4Fe-4S</keyword>
<protein>
    <recommendedName>
        <fullName evidence="5">4Fe-4S ferredoxin-type domain-containing protein</fullName>
    </recommendedName>
</protein>
<dbReference type="GO" id="GO:0046872">
    <property type="term" value="F:metal ion binding"/>
    <property type="evidence" value="ECO:0007669"/>
    <property type="project" value="UniProtKB-KW"/>
</dbReference>
<dbReference type="GO" id="GO:0009337">
    <property type="term" value="C:sulfite reductase complex (NADPH)"/>
    <property type="evidence" value="ECO:0007669"/>
    <property type="project" value="TreeGrafter"/>
</dbReference>
<sequence length="317" mass="34100">MATLTISAEDEKKVKALGFLSNKGTDNFSGRVITVNGVTTAAQIKCIAEAAELFGNGIIALTTRLTVECQGIPYEKIADFRSYIAKEGLVTGGTGSKVRPVVACKGTTCQYGLIDTFALSEEIHERFYNGYAAVKLPHKLKIAVGGCPNNCVKPDLNDIGIIGQRIPNFDEDSCNGCKKCSVVDACPINAAAVTGGILEINPDQCNNCGQCIGKCHFDAIPDGKQGYKIYLGGRWGKQVAQGKTLNKVFTDKQEALAVIEKAILLYREKGKTGERFAQTIERLGFENVEAQVLSDEILTRKQEILDAKLHLTGGATC</sequence>
<name>A0A498RB46_9FIRM</name>
<dbReference type="GO" id="GO:0050311">
    <property type="term" value="F:sulfite reductase (ferredoxin) activity"/>
    <property type="evidence" value="ECO:0007669"/>
    <property type="project" value="TreeGrafter"/>
</dbReference>
<proteinExistence type="predicted"/>
<evidence type="ECO:0000256" key="4">
    <source>
        <dbReference type="ARBA" id="ARBA00023014"/>
    </source>
</evidence>
<dbReference type="GO" id="GO:0016002">
    <property type="term" value="F:sulfite reductase activity"/>
    <property type="evidence" value="ECO:0007669"/>
    <property type="project" value="TreeGrafter"/>
</dbReference>
<dbReference type="Gene3D" id="3.30.70.20">
    <property type="match status" value="1"/>
</dbReference>
<dbReference type="EMBL" id="UPPP01000073">
    <property type="protein sequence ID" value="VBB07353.1"/>
    <property type="molecule type" value="Genomic_DNA"/>
</dbReference>
<evidence type="ECO:0000256" key="3">
    <source>
        <dbReference type="ARBA" id="ARBA00023004"/>
    </source>
</evidence>
<keyword evidence="4" id="KW-0411">Iron-sulfur</keyword>
<dbReference type="InterPro" id="IPR036136">
    <property type="entry name" value="Nit/Sulf_reduc_fer-like_dom_sf"/>
</dbReference>
<dbReference type="GO" id="GO:0051539">
    <property type="term" value="F:4 iron, 4 sulfur cluster binding"/>
    <property type="evidence" value="ECO:0007669"/>
    <property type="project" value="UniProtKB-KW"/>
</dbReference>
<organism evidence="6 7">
    <name type="scientific">Lucifera butyrica</name>
    <dbReference type="NCBI Taxonomy" id="1351585"/>
    <lineage>
        <taxon>Bacteria</taxon>
        <taxon>Bacillati</taxon>
        <taxon>Bacillota</taxon>
        <taxon>Negativicutes</taxon>
        <taxon>Veillonellales</taxon>
        <taxon>Veillonellaceae</taxon>
        <taxon>Lucifera</taxon>
    </lineage>
</organism>
<feature type="domain" description="4Fe-4S ferredoxin-type" evidence="5">
    <location>
        <begin position="198"/>
        <end position="225"/>
    </location>
</feature>
<dbReference type="GO" id="GO:0020037">
    <property type="term" value="F:heme binding"/>
    <property type="evidence" value="ECO:0007669"/>
    <property type="project" value="InterPro"/>
</dbReference>
<dbReference type="Proteomes" id="UP000277811">
    <property type="component" value="Unassembled WGS sequence"/>
</dbReference>
<dbReference type="Pfam" id="PF01077">
    <property type="entry name" value="NIR_SIR"/>
    <property type="match status" value="1"/>
</dbReference>
<dbReference type="OrthoDB" id="430408at2"/>
<dbReference type="PANTHER" id="PTHR11493">
    <property type="entry name" value="SULFITE REDUCTASE [NADPH] SUBUNIT BETA-RELATED"/>
    <property type="match status" value="1"/>
</dbReference>
<dbReference type="AlphaFoldDB" id="A0A498RB46"/>
<dbReference type="SUPFAM" id="SSF56014">
    <property type="entry name" value="Nitrite and sulphite reductase 4Fe-4S domain-like"/>
    <property type="match status" value="1"/>
</dbReference>
<reference evidence="6 7" key="1">
    <citation type="submission" date="2018-06" db="EMBL/GenBank/DDBJ databases">
        <authorList>
            <person name="Strepis N."/>
        </authorList>
    </citation>
    <scope>NUCLEOTIDE SEQUENCE [LARGE SCALE GENOMIC DNA]</scope>
    <source>
        <strain evidence="6">LUCI</strain>
    </source>
</reference>
<evidence type="ECO:0000259" key="5">
    <source>
        <dbReference type="PROSITE" id="PS51379"/>
    </source>
</evidence>
<evidence type="ECO:0000313" key="7">
    <source>
        <dbReference type="Proteomes" id="UP000277811"/>
    </source>
</evidence>
<dbReference type="InterPro" id="IPR005117">
    <property type="entry name" value="NiRdtase/SiRdtase_haem-b_fer"/>
</dbReference>
<keyword evidence="7" id="KW-1185">Reference proteome</keyword>
<gene>
    <name evidence="6" type="ORF">LUCI_2597</name>
</gene>
<feature type="domain" description="4Fe-4S ferredoxin-type" evidence="5">
    <location>
        <begin position="165"/>
        <end position="196"/>
    </location>
</feature>
<dbReference type="RefSeq" id="WP_122628296.1">
    <property type="nucleotide sequence ID" value="NZ_UPPP01000073.1"/>
</dbReference>
<evidence type="ECO:0000256" key="1">
    <source>
        <dbReference type="ARBA" id="ARBA00022485"/>
    </source>
</evidence>
<dbReference type="SUPFAM" id="SSF55124">
    <property type="entry name" value="Nitrite/Sulfite reductase N-terminal domain-like"/>
    <property type="match status" value="1"/>
</dbReference>
<dbReference type="InterPro" id="IPR017896">
    <property type="entry name" value="4Fe4S_Fe-S-bd"/>
</dbReference>
<keyword evidence="3" id="KW-0408">Iron</keyword>
<dbReference type="Pfam" id="PF03460">
    <property type="entry name" value="NIR_SIR_ferr"/>
    <property type="match status" value="1"/>
</dbReference>
<evidence type="ECO:0000256" key="2">
    <source>
        <dbReference type="ARBA" id="ARBA00022723"/>
    </source>
</evidence>
<dbReference type="GO" id="GO:0000103">
    <property type="term" value="P:sulfate assimilation"/>
    <property type="evidence" value="ECO:0007669"/>
    <property type="project" value="TreeGrafter"/>
</dbReference>
<dbReference type="InterPro" id="IPR045169">
    <property type="entry name" value="NO2/SO3_Rdtase_4Fe4S_prot"/>
</dbReference>
<dbReference type="InterPro" id="IPR045854">
    <property type="entry name" value="NO2/SO3_Rdtase_4Fe4S_sf"/>
</dbReference>
<dbReference type="InterPro" id="IPR006067">
    <property type="entry name" value="NO2/SO3_Rdtase_4Fe4S_dom"/>
</dbReference>
<evidence type="ECO:0000313" key="6">
    <source>
        <dbReference type="EMBL" id="VBB07353.1"/>
    </source>
</evidence>
<dbReference type="SUPFAM" id="SSF54862">
    <property type="entry name" value="4Fe-4S ferredoxins"/>
    <property type="match status" value="1"/>
</dbReference>
<keyword evidence="2" id="KW-0479">Metal-binding</keyword>
<accession>A0A498RB46</accession>
<dbReference type="Gene3D" id="3.30.413.10">
    <property type="entry name" value="Sulfite Reductase Hemoprotein, domain 1"/>
    <property type="match status" value="1"/>
</dbReference>
<dbReference type="PANTHER" id="PTHR11493:SF54">
    <property type="entry name" value="ANAEROBIC SULFITE REDUCTASE SUBUNIT C"/>
    <property type="match status" value="1"/>
</dbReference>